<evidence type="ECO:0000313" key="11">
    <source>
        <dbReference type="EMBL" id="KAK7794449.1"/>
    </source>
</evidence>
<feature type="transmembrane region" description="Helical" evidence="9">
    <location>
        <begin position="90"/>
        <end position="112"/>
    </location>
</feature>
<dbReference type="AlphaFoldDB" id="A0AAN9VN88"/>
<dbReference type="InterPro" id="IPR036259">
    <property type="entry name" value="MFS_trans_sf"/>
</dbReference>
<organism evidence="11 12">
    <name type="scientific">Gryllus longicercus</name>
    <dbReference type="NCBI Taxonomy" id="2509291"/>
    <lineage>
        <taxon>Eukaryota</taxon>
        <taxon>Metazoa</taxon>
        <taxon>Ecdysozoa</taxon>
        <taxon>Arthropoda</taxon>
        <taxon>Hexapoda</taxon>
        <taxon>Insecta</taxon>
        <taxon>Pterygota</taxon>
        <taxon>Neoptera</taxon>
        <taxon>Polyneoptera</taxon>
        <taxon>Orthoptera</taxon>
        <taxon>Ensifera</taxon>
        <taxon>Gryllidea</taxon>
        <taxon>Grylloidea</taxon>
        <taxon>Gryllidae</taxon>
        <taxon>Gryllinae</taxon>
        <taxon>Gryllus</taxon>
    </lineage>
</organism>
<feature type="transmembrane region" description="Helical" evidence="9">
    <location>
        <begin position="420"/>
        <end position="441"/>
    </location>
</feature>
<comment type="subcellular location">
    <subcellularLocation>
        <location evidence="1">Cell membrane</location>
        <topology evidence="1">Multi-pass membrane protein</topology>
    </subcellularLocation>
</comment>
<feature type="transmembrane region" description="Helical" evidence="9">
    <location>
        <begin position="49"/>
        <end position="70"/>
    </location>
</feature>
<accession>A0AAN9VN88</accession>
<dbReference type="InterPro" id="IPR005829">
    <property type="entry name" value="Sugar_transporter_CS"/>
</dbReference>
<keyword evidence="2" id="KW-1003">Cell membrane</keyword>
<dbReference type="Proteomes" id="UP001378592">
    <property type="component" value="Unassembled WGS sequence"/>
</dbReference>
<evidence type="ECO:0000259" key="10">
    <source>
        <dbReference type="PROSITE" id="PS50850"/>
    </source>
</evidence>
<dbReference type="Gene3D" id="1.20.1250.20">
    <property type="entry name" value="MFS general substrate transporter like domains"/>
    <property type="match status" value="2"/>
</dbReference>
<evidence type="ECO:0000256" key="4">
    <source>
        <dbReference type="ARBA" id="ARBA00022989"/>
    </source>
</evidence>
<dbReference type="PANTHER" id="PTHR48021">
    <property type="match status" value="1"/>
</dbReference>
<keyword evidence="3 9" id="KW-0812">Transmembrane</keyword>
<evidence type="ECO:0000256" key="6">
    <source>
        <dbReference type="ARBA" id="ARBA00023180"/>
    </source>
</evidence>
<dbReference type="PROSITE" id="PS00217">
    <property type="entry name" value="SUGAR_TRANSPORT_2"/>
    <property type="match status" value="1"/>
</dbReference>
<keyword evidence="4 9" id="KW-1133">Transmembrane helix</keyword>
<feature type="transmembrane region" description="Helical" evidence="9">
    <location>
        <begin position="177"/>
        <end position="198"/>
    </location>
</feature>
<keyword evidence="6" id="KW-0325">Glycoprotein</keyword>
<sequence length="530" mass="57897">MSKLSSHILCGLKKNQPPTCDEEGKEVKNQLPSPNRDIASAEPRLSTQVLAACLACWINLASGACLGYATPALPKLQKGTSHLQITEQEGSWMASLLMLGALAGGFLAGPCISLGRRRALWLTSIPTIVSWILIAMATNSWFLFGAHIIMGICLGITTDASQLYVSETAYTKWRGALGCIPILMFNVGILTCYTAGAWLNWDELAIFGCVLSLPALFFPIMLPETPSYLVARGCSDDALRALKWLRGSDYDVTAEYEELQHCEKGPGLLERIKGLRERDILRPLLLISAIRALSRFCGLRAILCYTQSIFISSQSSLDVELSVVATGVVQLLATLVACGLLDRLGRRKLLIGSQAVMGMCLIGLGCYLYYSNDVDNRNGSLMGWLPVIAILIYIIANSIGLGPVSGIIIGELVPQRHKSIVSSITGSVSWLSAFIITKTFLDLRSCLHLHGAIWAYGSVCIVGVIFVYIFLPETRGLSQYEIEVLFKEKMDSIDEPLETRKIETLSDIVVVQHEQQTHLSIKNAIKVNGI</sequence>
<comment type="caution">
    <text evidence="11">The sequence shown here is derived from an EMBL/GenBank/DDBJ whole genome shotgun (WGS) entry which is preliminary data.</text>
</comment>
<dbReference type="InterPro" id="IPR005828">
    <property type="entry name" value="MFS_sugar_transport-like"/>
</dbReference>
<comment type="similarity">
    <text evidence="7">Belongs to the major facilitator superfamily. Sugar transporter (TC 2.A.1.1) family. Trehalose transporter subfamily.</text>
</comment>
<keyword evidence="12" id="KW-1185">Reference proteome</keyword>
<dbReference type="PANTHER" id="PTHR48021:SF34">
    <property type="entry name" value="FACILITATED TREHALOSE TRANSPORTER TRET1-2 HOMOLOG-LIKE PROTEIN"/>
    <property type="match status" value="1"/>
</dbReference>
<feature type="domain" description="Major facilitator superfamily (MFS) profile" evidence="10">
    <location>
        <begin position="48"/>
        <end position="475"/>
    </location>
</feature>
<dbReference type="EMBL" id="JAZDUA010000333">
    <property type="protein sequence ID" value="KAK7794449.1"/>
    <property type="molecule type" value="Genomic_DNA"/>
</dbReference>
<evidence type="ECO:0000256" key="7">
    <source>
        <dbReference type="ARBA" id="ARBA00024348"/>
    </source>
</evidence>
<evidence type="ECO:0000313" key="12">
    <source>
        <dbReference type="Proteomes" id="UP001378592"/>
    </source>
</evidence>
<evidence type="ECO:0000256" key="9">
    <source>
        <dbReference type="SAM" id="Phobius"/>
    </source>
</evidence>
<evidence type="ECO:0000256" key="8">
    <source>
        <dbReference type="SAM" id="MobiDB-lite"/>
    </source>
</evidence>
<dbReference type="GO" id="GO:0005886">
    <property type="term" value="C:plasma membrane"/>
    <property type="evidence" value="ECO:0007669"/>
    <property type="project" value="UniProtKB-SubCell"/>
</dbReference>
<dbReference type="PROSITE" id="PS50850">
    <property type="entry name" value="MFS"/>
    <property type="match status" value="1"/>
</dbReference>
<feature type="region of interest" description="Disordered" evidence="8">
    <location>
        <begin position="15"/>
        <end position="38"/>
    </location>
</feature>
<dbReference type="InterPro" id="IPR020846">
    <property type="entry name" value="MFS_dom"/>
</dbReference>
<name>A0AAN9VN88_9ORTH</name>
<protein>
    <recommendedName>
        <fullName evidence="10">Major facilitator superfamily (MFS) profile domain-containing protein</fullName>
    </recommendedName>
</protein>
<evidence type="ECO:0000256" key="3">
    <source>
        <dbReference type="ARBA" id="ARBA00022692"/>
    </source>
</evidence>
<reference evidence="11 12" key="1">
    <citation type="submission" date="2024-03" db="EMBL/GenBank/DDBJ databases">
        <title>The genome assembly and annotation of the cricket Gryllus longicercus Weissman &amp; Gray.</title>
        <authorList>
            <person name="Szrajer S."/>
            <person name="Gray D."/>
            <person name="Ylla G."/>
        </authorList>
    </citation>
    <scope>NUCLEOTIDE SEQUENCE [LARGE SCALE GENOMIC DNA]</scope>
    <source>
        <strain evidence="11">DAG 2021-001</strain>
        <tissue evidence="11">Whole body minus gut</tissue>
    </source>
</reference>
<feature type="transmembrane region" description="Helical" evidence="9">
    <location>
        <begin position="204"/>
        <end position="222"/>
    </location>
</feature>
<feature type="transmembrane region" description="Helical" evidence="9">
    <location>
        <begin position="382"/>
        <end position="408"/>
    </location>
</feature>
<evidence type="ECO:0000256" key="2">
    <source>
        <dbReference type="ARBA" id="ARBA00022475"/>
    </source>
</evidence>
<dbReference type="GO" id="GO:0022857">
    <property type="term" value="F:transmembrane transporter activity"/>
    <property type="evidence" value="ECO:0007669"/>
    <property type="project" value="InterPro"/>
</dbReference>
<evidence type="ECO:0000256" key="5">
    <source>
        <dbReference type="ARBA" id="ARBA00023136"/>
    </source>
</evidence>
<keyword evidence="5 9" id="KW-0472">Membrane</keyword>
<dbReference type="SUPFAM" id="SSF103473">
    <property type="entry name" value="MFS general substrate transporter"/>
    <property type="match status" value="1"/>
</dbReference>
<dbReference type="InterPro" id="IPR050549">
    <property type="entry name" value="MFS_Trehalose_Transporter"/>
</dbReference>
<evidence type="ECO:0000256" key="1">
    <source>
        <dbReference type="ARBA" id="ARBA00004651"/>
    </source>
</evidence>
<proteinExistence type="inferred from homology"/>
<feature type="transmembrane region" description="Helical" evidence="9">
    <location>
        <begin position="349"/>
        <end position="370"/>
    </location>
</feature>
<dbReference type="FunFam" id="1.20.1250.20:FF:000055">
    <property type="entry name" value="Facilitated trehalose transporter Tret1-2 homolog"/>
    <property type="match status" value="1"/>
</dbReference>
<dbReference type="Pfam" id="PF00083">
    <property type="entry name" value="Sugar_tr"/>
    <property type="match status" value="1"/>
</dbReference>
<feature type="transmembrane region" description="Helical" evidence="9">
    <location>
        <begin position="453"/>
        <end position="471"/>
    </location>
</feature>
<feature type="transmembrane region" description="Helical" evidence="9">
    <location>
        <begin position="119"/>
        <end position="138"/>
    </location>
</feature>
<gene>
    <name evidence="11" type="ORF">R5R35_003816</name>
</gene>
<feature type="transmembrane region" description="Helical" evidence="9">
    <location>
        <begin position="144"/>
        <end position="165"/>
    </location>
</feature>